<dbReference type="CDD" id="cd02803">
    <property type="entry name" value="OYE_like_FMN_family"/>
    <property type="match status" value="1"/>
</dbReference>
<name>A0ABY6Z2N7_9BACL</name>
<reference evidence="2" key="1">
    <citation type="submission" date="2022-08" db="EMBL/GenBank/DDBJ databases">
        <title>Alicyclobacillus dauci DSM2870, complete genome.</title>
        <authorList>
            <person name="Wang Q."/>
            <person name="Cai R."/>
            <person name="Wang Z."/>
        </authorList>
    </citation>
    <scope>NUCLEOTIDE SEQUENCE</scope>
    <source>
        <strain evidence="2">DSM 28700</strain>
    </source>
</reference>
<proteinExistence type="predicted"/>
<gene>
    <name evidence="2" type="ORF">NZD86_19950</name>
</gene>
<evidence type="ECO:0000313" key="3">
    <source>
        <dbReference type="Proteomes" id="UP001164803"/>
    </source>
</evidence>
<dbReference type="PANTHER" id="PTHR22893">
    <property type="entry name" value="NADH OXIDOREDUCTASE-RELATED"/>
    <property type="match status" value="1"/>
</dbReference>
<keyword evidence="3" id="KW-1185">Reference proteome</keyword>
<dbReference type="InterPro" id="IPR001155">
    <property type="entry name" value="OxRdtase_FMN_N"/>
</dbReference>
<accession>A0ABY6Z2N7</accession>
<dbReference type="Pfam" id="PF00724">
    <property type="entry name" value="Oxidored_FMN"/>
    <property type="match status" value="1"/>
</dbReference>
<feature type="domain" description="NADH:flavin oxidoreductase/NADH oxidase N-terminal" evidence="1">
    <location>
        <begin position="11"/>
        <end position="346"/>
    </location>
</feature>
<dbReference type="InterPro" id="IPR045247">
    <property type="entry name" value="Oye-like"/>
</dbReference>
<sequence length="367" mass="40176">MNLTTNKKHPDLFQSIRLGSVELSNRIVLAPMTRTSASEDGLATDRMVRYYARFAKGGFGLLITEGIYPDEVYSQGYFRQPGLANDSQVSAWRKVTEAVHENGARIFAQLMHAGAISQGNTHQDFAIGPSAVQPKGTMLEMYGGSGAFSIPKEATKEKIRQLTQGFVDAALRAHQAGFDGVEIHGANGYILDQFLTDYMNQRTDEYGGSTENRVRLLVEVSQAVRQAVGRDFAVGIRISQGKVNDFTHRWANGEKDAEIIFKSLGKSGVDYIHTTEHYANKPAFGEGPTLAELAKKYGKVTVIANGNMDHPADAERIIVSKQADLIALGKAALANRDWPNRVAENETLDVFDGSVLQPTAVVKDIEL</sequence>
<dbReference type="Proteomes" id="UP001164803">
    <property type="component" value="Chromosome"/>
</dbReference>
<evidence type="ECO:0000259" key="1">
    <source>
        <dbReference type="Pfam" id="PF00724"/>
    </source>
</evidence>
<dbReference type="RefSeq" id="WP_268043801.1">
    <property type="nucleotide sequence ID" value="NZ_CP104064.1"/>
</dbReference>
<dbReference type="InterPro" id="IPR013785">
    <property type="entry name" value="Aldolase_TIM"/>
</dbReference>
<evidence type="ECO:0000313" key="2">
    <source>
        <dbReference type="EMBL" id="WAH36461.1"/>
    </source>
</evidence>
<dbReference type="Gene3D" id="3.20.20.70">
    <property type="entry name" value="Aldolase class I"/>
    <property type="match status" value="1"/>
</dbReference>
<dbReference type="PANTHER" id="PTHR22893:SF91">
    <property type="entry name" value="NADPH DEHYDROGENASE 2-RELATED"/>
    <property type="match status" value="1"/>
</dbReference>
<organism evidence="2 3">
    <name type="scientific">Alicyclobacillus dauci</name>
    <dbReference type="NCBI Taxonomy" id="1475485"/>
    <lineage>
        <taxon>Bacteria</taxon>
        <taxon>Bacillati</taxon>
        <taxon>Bacillota</taxon>
        <taxon>Bacilli</taxon>
        <taxon>Bacillales</taxon>
        <taxon>Alicyclobacillaceae</taxon>
        <taxon>Alicyclobacillus</taxon>
    </lineage>
</organism>
<protein>
    <submittedName>
        <fullName evidence="2">NADH:flavin oxidoreductase</fullName>
    </submittedName>
</protein>
<dbReference type="EMBL" id="CP104064">
    <property type="protein sequence ID" value="WAH36461.1"/>
    <property type="molecule type" value="Genomic_DNA"/>
</dbReference>
<dbReference type="SUPFAM" id="SSF51395">
    <property type="entry name" value="FMN-linked oxidoreductases"/>
    <property type="match status" value="1"/>
</dbReference>